<sequence>MPRLSIDISPQQHQQLKAMAALKGQSIKDYVLGRALVDMPDPATMTDAEALQALKELLAPRLAEVEAGQVVAATADDIKRTARSRRGSR</sequence>
<dbReference type="EMBL" id="JBHRTR010000028">
    <property type="protein sequence ID" value="MFC3228391.1"/>
    <property type="molecule type" value="Genomic_DNA"/>
</dbReference>
<keyword evidence="1" id="KW-1277">Toxin-antitoxin system</keyword>
<dbReference type="InterPro" id="IPR022789">
    <property type="entry name" value="ParD"/>
</dbReference>
<comment type="caution">
    <text evidence="2">The sequence shown here is derived from an EMBL/GenBank/DDBJ whole genome shotgun (WGS) entry which is preliminary data.</text>
</comment>
<evidence type="ECO:0000256" key="1">
    <source>
        <dbReference type="ARBA" id="ARBA00022649"/>
    </source>
</evidence>
<evidence type="ECO:0000313" key="3">
    <source>
        <dbReference type="Proteomes" id="UP001595528"/>
    </source>
</evidence>
<gene>
    <name evidence="2" type="ORF">ACFOGJ_14200</name>
</gene>
<dbReference type="RefSeq" id="WP_379901456.1">
    <property type="nucleotide sequence ID" value="NZ_JBHRTR010000028.1"/>
</dbReference>
<protein>
    <submittedName>
        <fullName evidence="2">Antitoxin</fullName>
    </submittedName>
</protein>
<keyword evidence="3" id="KW-1185">Reference proteome</keyword>
<dbReference type="Pfam" id="PF09386">
    <property type="entry name" value="ParD"/>
    <property type="match status" value="1"/>
</dbReference>
<dbReference type="SUPFAM" id="SSF47598">
    <property type="entry name" value="Ribbon-helix-helix"/>
    <property type="match status" value="1"/>
</dbReference>
<accession>A0ABV7L149</accession>
<proteinExistence type="predicted"/>
<dbReference type="Gene3D" id="6.10.180.10">
    <property type="entry name" value="Antitoxin ParD"/>
    <property type="match status" value="1"/>
</dbReference>
<dbReference type="Proteomes" id="UP001595528">
    <property type="component" value="Unassembled WGS sequence"/>
</dbReference>
<name>A0ABV7L149_9PROT</name>
<organism evidence="2 3">
    <name type="scientific">Marinibaculum pumilum</name>
    <dbReference type="NCBI Taxonomy" id="1766165"/>
    <lineage>
        <taxon>Bacteria</taxon>
        <taxon>Pseudomonadati</taxon>
        <taxon>Pseudomonadota</taxon>
        <taxon>Alphaproteobacteria</taxon>
        <taxon>Rhodospirillales</taxon>
        <taxon>Rhodospirillaceae</taxon>
        <taxon>Marinibaculum</taxon>
    </lineage>
</organism>
<reference evidence="3" key="1">
    <citation type="journal article" date="2019" name="Int. J. Syst. Evol. Microbiol.">
        <title>The Global Catalogue of Microorganisms (GCM) 10K type strain sequencing project: providing services to taxonomists for standard genome sequencing and annotation.</title>
        <authorList>
            <consortium name="The Broad Institute Genomics Platform"/>
            <consortium name="The Broad Institute Genome Sequencing Center for Infectious Disease"/>
            <person name="Wu L."/>
            <person name="Ma J."/>
        </authorList>
    </citation>
    <scope>NUCLEOTIDE SEQUENCE [LARGE SCALE GENOMIC DNA]</scope>
    <source>
        <strain evidence="3">KCTC 42964</strain>
    </source>
</reference>
<dbReference type="InterPro" id="IPR038296">
    <property type="entry name" value="ParD_sf"/>
</dbReference>
<dbReference type="InterPro" id="IPR010985">
    <property type="entry name" value="Ribbon_hlx_hlx"/>
</dbReference>
<evidence type="ECO:0000313" key="2">
    <source>
        <dbReference type="EMBL" id="MFC3228391.1"/>
    </source>
</evidence>